<comment type="caution">
    <text evidence="1">The sequence shown here is derived from an EMBL/GenBank/DDBJ whole genome shotgun (WGS) entry which is preliminary data.</text>
</comment>
<dbReference type="AlphaFoldDB" id="X1TUP5"/>
<gene>
    <name evidence="1" type="ORF">S12H4_19420</name>
</gene>
<proteinExistence type="predicted"/>
<reference evidence="1" key="1">
    <citation type="journal article" date="2014" name="Front. Microbiol.">
        <title>High frequency of phylogenetically diverse reductive dehalogenase-homologous genes in deep subseafloor sedimentary metagenomes.</title>
        <authorList>
            <person name="Kawai M."/>
            <person name="Futagami T."/>
            <person name="Toyoda A."/>
            <person name="Takaki Y."/>
            <person name="Nishi S."/>
            <person name="Hori S."/>
            <person name="Arai W."/>
            <person name="Tsubouchi T."/>
            <person name="Morono Y."/>
            <person name="Uchiyama I."/>
            <person name="Ito T."/>
            <person name="Fujiyama A."/>
            <person name="Inagaki F."/>
            <person name="Takami H."/>
        </authorList>
    </citation>
    <scope>NUCLEOTIDE SEQUENCE</scope>
    <source>
        <strain evidence="1">Expedition CK06-06</strain>
    </source>
</reference>
<dbReference type="EMBL" id="BARW01009711">
    <property type="protein sequence ID" value="GAI83769.1"/>
    <property type="molecule type" value="Genomic_DNA"/>
</dbReference>
<evidence type="ECO:0000313" key="1">
    <source>
        <dbReference type="EMBL" id="GAI83769.1"/>
    </source>
</evidence>
<sequence length="169" mass="19880">MAGNREVPEDALQTAAWIAGELFGLRVNPEYTWQTFYNKANEYIALMSEDKLEDWQLEAWRAGKLKWKHLTPPQQTALLKNNPELYELYKESQADSDLRASPHWKAWEGAQKKAKDIYYDRGNELWERLQTGELDTRELREMWGDAGQNYGTALDTIKRDEHYVPTIHY</sequence>
<protein>
    <submittedName>
        <fullName evidence="1">Uncharacterized protein</fullName>
    </submittedName>
</protein>
<organism evidence="1">
    <name type="scientific">marine sediment metagenome</name>
    <dbReference type="NCBI Taxonomy" id="412755"/>
    <lineage>
        <taxon>unclassified sequences</taxon>
        <taxon>metagenomes</taxon>
        <taxon>ecological metagenomes</taxon>
    </lineage>
</organism>
<accession>X1TUP5</accession>
<name>X1TUP5_9ZZZZ</name>